<name>A0A2A6CJA9_PRIPA</name>
<evidence type="ECO:0000313" key="2">
    <source>
        <dbReference type="Proteomes" id="UP000005239"/>
    </source>
</evidence>
<organism evidence="1 2">
    <name type="scientific">Pristionchus pacificus</name>
    <name type="common">Parasitic nematode worm</name>
    <dbReference type="NCBI Taxonomy" id="54126"/>
    <lineage>
        <taxon>Eukaryota</taxon>
        <taxon>Metazoa</taxon>
        <taxon>Ecdysozoa</taxon>
        <taxon>Nematoda</taxon>
        <taxon>Chromadorea</taxon>
        <taxon>Rhabditida</taxon>
        <taxon>Rhabditina</taxon>
        <taxon>Diplogasteromorpha</taxon>
        <taxon>Diplogasteroidea</taxon>
        <taxon>Neodiplogasteridae</taxon>
        <taxon>Pristionchus</taxon>
    </lineage>
</organism>
<reference evidence="1" key="2">
    <citation type="submission" date="2022-06" db="UniProtKB">
        <authorList>
            <consortium name="EnsemblMetazoa"/>
        </authorList>
    </citation>
    <scope>IDENTIFICATION</scope>
    <source>
        <strain evidence="1">PS312</strain>
    </source>
</reference>
<protein>
    <submittedName>
        <fullName evidence="1">DUF148 domain-containing protein</fullName>
    </submittedName>
</protein>
<dbReference type="Pfam" id="PF02520">
    <property type="entry name" value="ANIS5_cation-bd"/>
    <property type="match status" value="1"/>
</dbReference>
<dbReference type="Proteomes" id="UP000005239">
    <property type="component" value="Unassembled WGS sequence"/>
</dbReference>
<dbReference type="AlphaFoldDB" id="A0A2A6CJA9"/>
<sequence>MRYSPYLLIFISSHYRMTRILIVLSSASLLISSFPFGGEFNGNQPSFPSYGGDFNGNKVDGIDGGFAPITSIGGGEGTFPGQGEINGGSGGFFGSFTASPSSPFHDIAFFFKLSAAAQEEFGKILMSGSTKAEIKTAITAWAGKYNVTSQVSSLIEKHKSLQTKFRDNISKAIGELPAALEKLAFIEDNDSLTIKETIEQTRESLKSITTPYLKSLVVNVIALGALYQ</sequence>
<dbReference type="InterPro" id="IPR003677">
    <property type="entry name" value="ANIS5_cation-bd"/>
</dbReference>
<evidence type="ECO:0000313" key="1">
    <source>
        <dbReference type="EnsemblMetazoa" id="PPA25257.1"/>
    </source>
</evidence>
<dbReference type="PANTHER" id="PTHR21593:SF36">
    <property type="entry name" value="DUF148 DOMAIN-CONTAINING PROTEIN-RELATED"/>
    <property type="match status" value="1"/>
</dbReference>
<gene>
    <name evidence="1" type="primary">WBGene00114811</name>
</gene>
<proteinExistence type="predicted"/>
<dbReference type="PANTHER" id="PTHR21593">
    <property type="entry name" value="PRION-LIKE- Q/N-RICH -DOMAIN-BEARING PROTEIN PROTEIN"/>
    <property type="match status" value="1"/>
</dbReference>
<dbReference type="OrthoDB" id="5867022at2759"/>
<accession>A0A2A6CJA9</accession>
<accession>A0A8R1UF98</accession>
<dbReference type="EnsemblMetazoa" id="PPA25257.1">
    <property type="protein sequence ID" value="PPA25257.1"/>
    <property type="gene ID" value="WBGene00114811"/>
</dbReference>
<dbReference type="InterPro" id="IPR052823">
    <property type="entry name" value="SXP/RAL-2_related"/>
</dbReference>
<reference evidence="2" key="1">
    <citation type="journal article" date="2008" name="Nat. Genet.">
        <title>The Pristionchus pacificus genome provides a unique perspective on nematode lifestyle and parasitism.</title>
        <authorList>
            <person name="Dieterich C."/>
            <person name="Clifton S.W."/>
            <person name="Schuster L.N."/>
            <person name="Chinwalla A."/>
            <person name="Delehaunty K."/>
            <person name="Dinkelacker I."/>
            <person name="Fulton L."/>
            <person name="Fulton R."/>
            <person name="Godfrey J."/>
            <person name="Minx P."/>
            <person name="Mitreva M."/>
            <person name="Roeseler W."/>
            <person name="Tian H."/>
            <person name="Witte H."/>
            <person name="Yang S.P."/>
            <person name="Wilson R.K."/>
            <person name="Sommer R.J."/>
        </authorList>
    </citation>
    <scope>NUCLEOTIDE SEQUENCE [LARGE SCALE GENOMIC DNA]</scope>
    <source>
        <strain evidence="2">PS312</strain>
    </source>
</reference>
<keyword evidence="2" id="KW-1185">Reference proteome</keyword>